<keyword evidence="3" id="KW-1185">Reference proteome</keyword>
<organism evidence="2 3">
    <name type="scientific">Calycomorphotria hydatis</name>
    <dbReference type="NCBI Taxonomy" id="2528027"/>
    <lineage>
        <taxon>Bacteria</taxon>
        <taxon>Pseudomonadati</taxon>
        <taxon>Planctomycetota</taxon>
        <taxon>Planctomycetia</taxon>
        <taxon>Planctomycetales</taxon>
        <taxon>Planctomycetaceae</taxon>
        <taxon>Calycomorphotria</taxon>
    </lineage>
</organism>
<name>A0A517TB33_9PLAN</name>
<evidence type="ECO:0000256" key="1">
    <source>
        <dbReference type="SAM" id="Phobius"/>
    </source>
</evidence>
<dbReference type="KEGG" id="chya:V22_28310"/>
<feature type="transmembrane region" description="Helical" evidence="1">
    <location>
        <begin position="78"/>
        <end position="100"/>
    </location>
</feature>
<keyword evidence="1" id="KW-0812">Transmembrane</keyword>
<feature type="transmembrane region" description="Helical" evidence="1">
    <location>
        <begin position="34"/>
        <end position="57"/>
    </location>
</feature>
<accession>A0A517TB33</accession>
<keyword evidence="1" id="KW-1133">Transmembrane helix</keyword>
<keyword evidence="1" id="KW-0472">Membrane</keyword>
<proteinExistence type="predicted"/>
<evidence type="ECO:0000313" key="3">
    <source>
        <dbReference type="Proteomes" id="UP000319976"/>
    </source>
</evidence>
<feature type="transmembrane region" description="Helical" evidence="1">
    <location>
        <begin position="120"/>
        <end position="140"/>
    </location>
</feature>
<feature type="transmembrane region" description="Helical" evidence="1">
    <location>
        <begin position="9"/>
        <end position="28"/>
    </location>
</feature>
<protein>
    <submittedName>
        <fullName evidence="2">Uncharacterized protein</fullName>
    </submittedName>
</protein>
<gene>
    <name evidence="2" type="ORF">V22_28310</name>
</gene>
<dbReference type="RefSeq" id="WP_145263733.1">
    <property type="nucleotide sequence ID" value="NZ_CP036316.1"/>
</dbReference>
<evidence type="ECO:0000313" key="2">
    <source>
        <dbReference type="EMBL" id="QDT65576.1"/>
    </source>
</evidence>
<dbReference type="AlphaFoldDB" id="A0A517TB33"/>
<dbReference type="Proteomes" id="UP000319976">
    <property type="component" value="Chromosome"/>
</dbReference>
<dbReference type="EMBL" id="CP036316">
    <property type="protein sequence ID" value="QDT65576.1"/>
    <property type="molecule type" value="Genomic_DNA"/>
</dbReference>
<reference evidence="2 3" key="1">
    <citation type="submission" date="2019-02" db="EMBL/GenBank/DDBJ databases">
        <title>Deep-cultivation of Planctomycetes and their phenomic and genomic characterization uncovers novel biology.</title>
        <authorList>
            <person name="Wiegand S."/>
            <person name="Jogler M."/>
            <person name="Boedeker C."/>
            <person name="Pinto D."/>
            <person name="Vollmers J."/>
            <person name="Rivas-Marin E."/>
            <person name="Kohn T."/>
            <person name="Peeters S.H."/>
            <person name="Heuer A."/>
            <person name="Rast P."/>
            <person name="Oberbeckmann S."/>
            <person name="Bunk B."/>
            <person name="Jeske O."/>
            <person name="Meyerdierks A."/>
            <person name="Storesund J.E."/>
            <person name="Kallscheuer N."/>
            <person name="Luecker S."/>
            <person name="Lage O.M."/>
            <person name="Pohl T."/>
            <person name="Merkel B.J."/>
            <person name="Hornburger P."/>
            <person name="Mueller R.-W."/>
            <person name="Bruemmer F."/>
            <person name="Labrenz M."/>
            <person name="Spormann A.M."/>
            <person name="Op den Camp H."/>
            <person name="Overmann J."/>
            <person name="Amann R."/>
            <person name="Jetten M.S.M."/>
            <person name="Mascher T."/>
            <person name="Medema M.H."/>
            <person name="Devos D.P."/>
            <person name="Kaster A.-K."/>
            <person name="Ovreas L."/>
            <person name="Rohde M."/>
            <person name="Galperin M.Y."/>
            <person name="Jogler C."/>
        </authorList>
    </citation>
    <scope>NUCLEOTIDE SEQUENCE [LARGE SCALE GENOMIC DNA]</scope>
    <source>
        <strain evidence="2 3">V22</strain>
    </source>
</reference>
<sequence>MSEREVRNIYFALITLGVILTAVATYGIYFSPCIGFGVIIFLAIPYMWTAAVVRERVLRQVEETREQILEILIRGTLLYLRCAVISYFLLFILFCLFYAVGFSLAHYGAPQPVGAFLYEIYVLQVLSFLTSLLIVGYAAYRSYWKIIRVRWKLETRRMIPPFCVSDLFQRRLRKIYPYVR</sequence>